<reference evidence="13" key="1">
    <citation type="submission" date="2018-11" db="EMBL/GenBank/DDBJ databases">
        <title>FDA dAtabase for Regulatory Grade micrObial Sequences (FDA-ARGOS): Supporting development and validation of Infectious Disease Dx tests.</title>
        <authorList>
            <person name="Goldberg B."/>
            <person name="Campos J."/>
            <person name="Tallon L."/>
            <person name="Sadzewicz L."/>
            <person name="Zhao X."/>
            <person name="Vavikolanu K."/>
            <person name="Mehta A."/>
            <person name="Aluvathingal J."/>
            <person name="Nadendla S."/>
            <person name="Geyer C."/>
            <person name="Nandy P."/>
            <person name="Yan Y."/>
            <person name="Sichtig H."/>
        </authorList>
    </citation>
    <scope>NUCLEOTIDE SEQUENCE [LARGE SCALE GENOMIC DNA]</scope>
    <source>
        <strain evidence="13">FDAARGOS_614</strain>
    </source>
</reference>
<keyword evidence="5" id="KW-0762">Sugar transport</keyword>
<sequence length="519" mass="54425">MSQEPPVLRLSHITRRFGALVANDDISLDLHRGEVLALLGENGAGKSTLVNILFGHYVADAGTVEVDGVALPPGNPRAALAAGIGMVHQHFTLADNLSVLDNILIGTEPLWRWRQRRGAARARIDDLARRFGLAVQPQARVGSLSVGERQRVEIVKALYRGARVLILDEPTAVLTPQEVDSLFATLAQLIVEGLSVIFISHKLDEVLRVSHRVAVLRGGRLVAERDARATGKAELAKLMVGRRVEMPVRAAPTATGEVVARLDRVTVPAVAGRPGLNDVSLALHAGEIVGIAGVSGNGQVALAELMSGVVAASAGQVTLHGRALPAAPRRWIAAGVARIPEDRHAEGAVGDLAVWENAIVEQLGQPGFVRGGVIRGRAARRFAGELVRRFDVRGGGIDVPTRALSGGNMQKLILGRAFSVRGTQAPVLVVASQPTWGLDIGAVAYVRGQLLEAAARGAAVLLISEDLDELMALADRIAVIHAGRLGAARATPAWTLGTIGLAMAGADGSHADAEVAHAA</sequence>
<dbReference type="PROSITE" id="PS00211">
    <property type="entry name" value="ABC_TRANSPORTER_1"/>
    <property type="match status" value="2"/>
</dbReference>
<keyword evidence="3" id="KW-1003">Cell membrane</keyword>
<keyword evidence="8 12" id="KW-0067">ATP-binding</keyword>
<dbReference type="GO" id="GO:0005886">
    <property type="term" value="C:plasma membrane"/>
    <property type="evidence" value="ECO:0007669"/>
    <property type="project" value="UniProtKB-SubCell"/>
</dbReference>
<evidence type="ECO:0000313" key="12">
    <source>
        <dbReference type="EMBL" id="AZG15442.1"/>
    </source>
</evidence>
<keyword evidence="4" id="KW-0997">Cell inner membrane</keyword>
<dbReference type="EMBL" id="CP033970">
    <property type="protein sequence ID" value="AZG15442.1"/>
    <property type="molecule type" value="Genomic_DNA"/>
</dbReference>
<evidence type="ECO:0000256" key="3">
    <source>
        <dbReference type="ARBA" id="ARBA00022475"/>
    </source>
</evidence>
<dbReference type="InterPro" id="IPR017871">
    <property type="entry name" value="ABC_transporter-like_CS"/>
</dbReference>
<dbReference type="Proteomes" id="UP000270411">
    <property type="component" value="Chromosome 2"/>
</dbReference>
<dbReference type="InterPro" id="IPR027417">
    <property type="entry name" value="P-loop_NTPase"/>
</dbReference>
<feature type="domain" description="ABC transporter" evidence="11">
    <location>
        <begin position="8"/>
        <end position="243"/>
    </location>
</feature>
<keyword evidence="2" id="KW-0813">Transport</keyword>
<dbReference type="PANTHER" id="PTHR43790:SF9">
    <property type="entry name" value="GALACTOFURANOSE TRANSPORTER ATP-BINDING PROTEIN YTFR"/>
    <property type="match status" value="1"/>
</dbReference>
<accession>A0A3G8H7A5</accession>
<comment type="subcellular location">
    <subcellularLocation>
        <location evidence="1">Cell membrane</location>
        <topology evidence="1">Peripheral membrane protein</topology>
    </subcellularLocation>
</comment>
<dbReference type="OrthoDB" id="9776369at2"/>
<dbReference type="KEGG" id="cpau:EHF44_18330"/>
<dbReference type="SUPFAM" id="SSF52540">
    <property type="entry name" value="P-loop containing nucleoside triphosphate hydrolases"/>
    <property type="match status" value="2"/>
</dbReference>
<organism evidence="12 13">
    <name type="scientific">Cupriavidus pauculus</name>
    <dbReference type="NCBI Taxonomy" id="82633"/>
    <lineage>
        <taxon>Bacteria</taxon>
        <taxon>Pseudomonadati</taxon>
        <taxon>Pseudomonadota</taxon>
        <taxon>Betaproteobacteria</taxon>
        <taxon>Burkholderiales</taxon>
        <taxon>Burkholderiaceae</taxon>
        <taxon>Cupriavidus</taxon>
    </lineage>
</organism>
<dbReference type="AlphaFoldDB" id="A0A3G8H7A5"/>
<evidence type="ECO:0000256" key="7">
    <source>
        <dbReference type="ARBA" id="ARBA00022741"/>
    </source>
</evidence>
<dbReference type="Gene3D" id="3.40.50.300">
    <property type="entry name" value="P-loop containing nucleotide triphosphate hydrolases"/>
    <property type="match status" value="2"/>
</dbReference>
<evidence type="ECO:0000313" key="13">
    <source>
        <dbReference type="Proteomes" id="UP000270411"/>
    </source>
</evidence>
<dbReference type="InterPro" id="IPR050107">
    <property type="entry name" value="ABC_carbohydrate_import_ATPase"/>
</dbReference>
<dbReference type="PANTHER" id="PTHR43790">
    <property type="entry name" value="CARBOHYDRATE TRANSPORT ATP-BINDING PROTEIN MG119-RELATED"/>
    <property type="match status" value="1"/>
</dbReference>
<dbReference type="Pfam" id="PF00005">
    <property type="entry name" value="ABC_tran"/>
    <property type="match status" value="2"/>
</dbReference>
<evidence type="ECO:0000256" key="5">
    <source>
        <dbReference type="ARBA" id="ARBA00022597"/>
    </source>
</evidence>
<dbReference type="InterPro" id="IPR003439">
    <property type="entry name" value="ABC_transporter-like_ATP-bd"/>
</dbReference>
<proteinExistence type="predicted"/>
<keyword evidence="10" id="KW-0472">Membrane</keyword>
<evidence type="ECO:0000256" key="10">
    <source>
        <dbReference type="ARBA" id="ARBA00023136"/>
    </source>
</evidence>
<evidence type="ECO:0000256" key="8">
    <source>
        <dbReference type="ARBA" id="ARBA00022840"/>
    </source>
</evidence>
<evidence type="ECO:0000256" key="6">
    <source>
        <dbReference type="ARBA" id="ARBA00022737"/>
    </source>
</evidence>
<dbReference type="PROSITE" id="PS50893">
    <property type="entry name" value="ABC_TRANSPORTER_2"/>
    <property type="match status" value="2"/>
</dbReference>
<dbReference type="GO" id="GO:0016887">
    <property type="term" value="F:ATP hydrolysis activity"/>
    <property type="evidence" value="ECO:0007669"/>
    <property type="project" value="InterPro"/>
</dbReference>
<dbReference type="RefSeq" id="WP_124685176.1">
    <property type="nucleotide sequence ID" value="NZ_CP033970.1"/>
</dbReference>
<dbReference type="GO" id="GO:0005524">
    <property type="term" value="F:ATP binding"/>
    <property type="evidence" value="ECO:0007669"/>
    <property type="project" value="UniProtKB-KW"/>
</dbReference>
<evidence type="ECO:0000256" key="9">
    <source>
        <dbReference type="ARBA" id="ARBA00022967"/>
    </source>
</evidence>
<keyword evidence="7" id="KW-0547">Nucleotide-binding</keyword>
<dbReference type="FunFam" id="3.40.50.300:FF:000127">
    <property type="entry name" value="Ribose import ATP-binding protein RbsA"/>
    <property type="match status" value="1"/>
</dbReference>
<feature type="domain" description="ABC transporter" evidence="11">
    <location>
        <begin position="260"/>
        <end position="507"/>
    </location>
</feature>
<evidence type="ECO:0000256" key="1">
    <source>
        <dbReference type="ARBA" id="ARBA00004202"/>
    </source>
</evidence>
<evidence type="ECO:0000256" key="2">
    <source>
        <dbReference type="ARBA" id="ARBA00022448"/>
    </source>
</evidence>
<dbReference type="SMART" id="SM00382">
    <property type="entry name" value="AAA"/>
    <property type="match status" value="1"/>
</dbReference>
<gene>
    <name evidence="12" type="ORF">EHF44_18330</name>
</gene>
<dbReference type="InterPro" id="IPR003593">
    <property type="entry name" value="AAA+_ATPase"/>
</dbReference>
<name>A0A3G8H7A5_9BURK</name>
<protein>
    <submittedName>
        <fullName evidence="12">ABC transporter ATP-binding protein</fullName>
    </submittedName>
</protein>
<dbReference type="CDD" id="cd03216">
    <property type="entry name" value="ABC_Carb_Monos_I"/>
    <property type="match status" value="1"/>
</dbReference>
<evidence type="ECO:0000256" key="4">
    <source>
        <dbReference type="ARBA" id="ARBA00022519"/>
    </source>
</evidence>
<keyword evidence="6" id="KW-0677">Repeat</keyword>
<dbReference type="CDD" id="cd03215">
    <property type="entry name" value="ABC_Carb_Monos_II"/>
    <property type="match status" value="1"/>
</dbReference>
<evidence type="ECO:0000259" key="11">
    <source>
        <dbReference type="PROSITE" id="PS50893"/>
    </source>
</evidence>
<keyword evidence="9" id="KW-1278">Translocase</keyword>